<dbReference type="GO" id="GO:0006869">
    <property type="term" value="P:lipid transport"/>
    <property type="evidence" value="ECO:0007669"/>
    <property type="project" value="UniProtKB-KW"/>
</dbReference>
<dbReference type="Pfam" id="PF00168">
    <property type="entry name" value="C2"/>
    <property type="match status" value="2"/>
</dbReference>
<dbReference type="STRING" id="105231.A0A1Y1HXG1"/>
<dbReference type="InterPro" id="IPR000008">
    <property type="entry name" value="C2_dom"/>
</dbReference>
<dbReference type="GO" id="GO:0016020">
    <property type="term" value="C:membrane"/>
    <property type="evidence" value="ECO:0007669"/>
    <property type="project" value="UniProtKB-SubCell"/>
</dbReference>
<dbReference type="PANTHER" id="PTHR46980">
    <property type="entry name" value="TRICALBIN-1-RELATED"/>
    <property type="match status" value="1"/>
</dbReference>
<dbReference type="PROSITE" id="PS51847">
    <property type="entry name" value="SMP"/>
    <property type="match status" value="1"/>
</dbReference>
<proteinExistence type="predicted"/>
<reference evidence="9 10" key="1">
    <citation type="journal article" date="2014" name="Nat. Commun.">
        <title>Klebsormidium flaccidum genome reveals primary factors for plant terrestrial adaptation.</title>
        <authorList>
            <person name="Hori K."/>
            <person name="Maruyama F."/>
            <person name="Fujisawa T."/>
            <person name="Togashi T."/>
            <person name="Yamamoto N."/>
            <person name="Seo M."/>
            <person name="Sato S."/>
            <person name="Yamada T."/>
            <person name="Mori H."/>
            <person name="Tajima N."/>
            <person name="Moriyama T."/>
            <person name="Ikeuchi M."/>
            <person name="Watanabe M."/>
            <person name="Wada H."/>
            <person name="Kobayashi K."/>
            <person name="Saito M."/>
            <person name="Masuda T."/>
            <person name="Sasaki-Sekimoto Y."/>
            <person name="Mashiguchi K."/>
            <person name="Awai K."/>
            <person name="Shimojima M."/>
            <person name="Masuda S."/>
            <person name="Iwai M."/>
            <person name="Nobusawa T."/>
            <person name="Narise T."/>
            <person name="Kondo S."/>
            <person name="Saito H."/>
            <person name="Sato R."/>
            <person name="Murakawa M."/>
            <person name="Ihara Y."/>
            <person name="Oshima-Yamada Y."/>
            <person name="Ohtaka K."/>
            <person name="Satoh M."/>
            <person name="Sonobe K."/>
            <person name="Ishii M."/>
            <person name="Ohtani R."/>
            <person name="Kanamori-Sato M."/>
            <person name="Honoki R."/>
            <person name="Miyazaki D."/>
            <person name="Mochizuki H."/>
            <person name="Umetsu J."/>
            <person name="Higashi K."/>
            <person name="Shibata D."/>
            <person name="Kamiya Y."/>
            <person name="Sato N."/>
            <person name="Nakamura Y."/>
            <person name="Tabata S."/>
            <person name="Ida S."/>
            <person name="Kurokawa K."/>
            <person name="Ohta H."/>
        </authorList>
    </citation>
    <scope>NUCLEOTIDE SEQUENCE [LARGE SCALE GENOMIC DNA]</scope>
    <source>
        <strain evidence="9 10">NIES-2285</strain>
    </source>
</reference>
<dbReference type="SMART" id="SM00239">
    <property type="entry name" value="C2"/>
    <property type="match status" value="2"/>
</dbReference>
<dbReference type="SUPFAM" id="SSF49562">
    <property type="entry name" value="C2 domain (Calcium/lipid-binding domain, CaLB)"/>
    <property type="match status" value="2"/>
</dbReference>
<keyword evidence="4" id="KW-0446">Lipid-binding</keyword>
<keyword evidence="5" id="KW-0472">Membrane</keyword>
<evidence type="ECO:0000256" key="4">
    <source>
        <dbReference type="ARBA" id="ARBA00023121"/>
    </source>
</evidence>
<protein>
    <recommendedName>
        <fullName evidence="11">C2 domain-containing protein</fullName>
    </recommendedName>
</protein>
<evidence type="ECO:0000259" key="8">
    <source>
        <dbReference type="PROSITE" id="PS51847"/>
    </source>
</evidence>
<feature type="domain" description="C2" evidence="7">
    <location>
        <begin position="340"/>
        <end position="465"/>
    </location>
</feature>
<evidence type="ECO:0000313" key="9">
    <source>
        <dbReference type="EMBL" id="GAQ83350.1"/>
    </source>
</evidence>
<dbReference type="Gene3D" id="2.60.40.150">
    <property type="entry name" value="C2 domain"/>
    <property type="match status" value="2"/>
</dbReference>
<keyword evidence="10" id="KW-1185">Reference proteome</keyword>
<dbReference type="InterPro" id="IPR031468">
    <property type="entry name" value="SMP_LBD"/>
</dbReference>
<dbReference type="CDD" id="cd21669">
    <property type="entry name" value="SMP_SF"/>
    <property type="match status" value="1"/>
</dbReference>
<name>A0A1Y1HXG1_KLENI</name>
<gene>
    <name evidence="9" type="ORF">KFL_001450030</name>
</gene>
<dbReference type="PROSITE" id="PS50004">
    <property type="entry name" value="C2"/>
    <property type="match status" value="2"/>
</dbReference>
<keyword evidence="3" id="KW-0445">Lipid transport</keyword>
<dbReference type="PANTHER" id="PTHR46980:SF2">
    <property type="entry name" value="TRICALBIN-1-RELATED"/>
    <property type="match status" value="1"/>
</dbReference>
<dbReference type="InterPro" id="IPR035892">
    <property type="entry name" value="C2_domain_sf"/>
</dbReference>
<keyword evidence="2" id="KW-0813">Transport</keyword>
<accession>A0A1Y1HXG1</accession>
<evidence type="ECO:0000256" key="5">
    <source>
        <dbReference type="ARBA" id="ARBA00023136"/>
    </source>
</evidence>
<comment type="subcellular location">
    <subcellularLocation>
        <location evidence="1">Membrane</location>
    </subcellularLocation>
</comment>
<dbReference type="CDD" id="cd00030">
    <property type="entry name" value="C2"/>
    <property type="match status" value="2"/>
</dbReference>
<evidence type="ECO:0000313" key="10">
    <source>
        <dbReference type="Proteomes" id="UP000054558"/>
    </source>
</evidence>
<feature type="domain" description="C2" evidence="7">
    <location>
        <begin position="498"/>
        <end position="628"/>
    </location>
</feature>
<feature type="region of interest" description="Disordered" evidence="6">
    <location>
        <begin position="89"/>
        <end position="113"/>
    </location>
</feature>
<sequence>MEPGKGGTNGEGRDRSEDVAGIRLEGGVGLEQKEFSIPSVSSTIAKKKPLDLTLVVAVFAGWLVGRLQLPVLLLCLLLYLAWHQQRRKSSSGPEELPPSPRPRKLPKGAPRNGPSTALDFEECEWLSQVLGQVWAFYRPAWSNWVTESLTTSLNWYKPDFIQDFRIEEVDLGQQPRFELIKRHAGLPSNIIQLDVRTRQTDGLAIALSAKLSMGMRVPLALLLKSVVGDIAITIRLSRTWPYTAHVALRFMDKPDHQLVIKGLAGRFDLSQVPLLKTWLRQQVDVAVSSWLVENPIEFPLKQWYNPEAAPTPVRTSVTDEDLDDELGPPTAIDAAFPFSRVGSGCGGSSEPGCSGPAALLRVQVLEAADLPGPRTPYALLQLLGDDNKVRAWFQSARCEDRKAAECPWWGETWQLLVPGLDGTGLRVAIYNYNVLLKHELLGQVHLPMSYLASTYTADPPLVAWHGLVGHKGAHAGRVRLAIAVQLLGRLDAPGQSLPPPEVASALEPAEEEGRAAAGTSALVEVLHIRLVQAEISKKAFSLASPDSYCRVGCNGASWTSKLVKATSAPVFHEVHDFILTDGARDGDRDLTLQLLSRNLARADDVIGSCRLERPLLATCTTAAKNAWLELTGSKAGTITGRINVVVRVIHFQPIRHTPKA</sequence>
<evidence type="ECO:0000259" key="7">
    <source>
        <dbReference type="PROSITE" id="PS50004"/>
    </source>
</evidence>
<evidence type="ECO:0000256" key="3">
    <source>
        <dbReference type="ARBA" id="ARBA00023055"/>
    </source>
</evidence>
<dbReference type="InterPro" id="IPR052455">
    <property type="entry name" value="Tricalbin_domain"/>
</dbReference>
<dbReference type="AlphaFoldDB" id="A0A1Y1HXG1"/>
<organism evidence="9 10">
    <name type="scientific">Klebsormidium nitens</name>
    <name type="common">Green alga</name>
    <name type="synonym">Ulothrix nitens</name>
    <dbReference type="NCBI Taxonomy" id="105231"/>
    <lineage>
        <taxon>Eukaryota</taxon>
        <taxon>Viridiplantae</taxon>
        <taxon>Streptophyta</taxon>
        <taxon>Klebsormidiophyceae</taxon>
        <taxon>Klebsormidiales</taxon>
        <taxon>Klebsormidiaceae</taxon>
        <taxon>Klebsormidium</taxon>
    </lineage>
</organism>
<dbReference type="Proteomes" id="UP000054558">
    <property type="component" value="Unassembled WGS sequence"/>
</dbReference>
<evidence type="ECO:0000256" key="6">
    <source>
        <dbReference type="SAM" id="MobiDB-lite"/>
    </source>
</evidence>
<dbReference type="GO" id="GO:0008289">
    <property type="term" value="F:lipid binding"/>
    <property type="evidence" value="ECO:0007669"/>
    <property type="project" value="UniProtKB-KW"/>
</dbReference>
<dbReference type="EMBL" id="DF237094">
    <property type="protein sequence ID" value="GAQ83350.1"/>
    <property type="molecule type" value="Genomic_DNA"/>
</dbReference>
<evidence type="ECO:0008006" key="11">
    <source>
        <dbReference type="Google" id="ProtNLM"/>
    </source>
</evidence>
<feature type="domain" description="SMP-LTD" evidence="8">
    <location>
        <begin position="119"/>
        <end position="318"/>
    </location>
</feature>
<dbReference type="OrthoDB" id="270970at2759"/>
<evidence type="ECO:0000256" key="1">
    <source>
        <dbReference type="ARBA" id="ARBA00004370"/>
    </source>
</evidence>
<evidence type="ECO:0000256" key="2">
    <source>
        <dbReference type="ARBA" id="ARBA00022448"/>
    </source>
</evidence>